<name>W9GK27_9MICO</name>
<comment type="caution">
    <text evidence="3">The sequence shown here is derived from an EMBL/GenBank/DDBJ whole genome shotgun (WGS) entry which is preliminary data.</text>
</comment>
<keyword evidence="2" id="KW-1133">Transmembrane helix</keyword>
<evidence type="ECO:0000256" key="1">
    <source>
        <dbReference type="SAM" id="MobiDB-lite"/>
    </source>
</evidence>
<gene>
    <name evidence="3" type="ORF">N864_15415</name>
</gene>
<evidence type="ECO:0000313" key="3">
    <source>
        <dbReference type="EMBL" id="EWT05168.1"/>
    </source>
</evidence>
<organism evidence="3 4">
    <name type="scientific">Intrasporangium chromatireducens Q5-1</name>
    <dbReference type="NCBI Taxonomy" id="584657"/>
    <lineage>
        <taxon>Bacteria</taxon>
        <taxon>Bacillati</taxon>
        <taxon>Actinomycetota</taxon>
        <taxon>Actinomycetes</taxon>
        <taxon>Micrococcales</taxon>
        <taxon>Intrasporangiaceae</taxon>
        <taxon>Intrasporangium</taxon>
    </lineage>
</organism>
<sequence length="59" mass="6826">MKDQFGLILLVIIVVILVGGFALLSWGRRPRTPKGNETTAQHEARRHEDEREEGRQERD</sequence>
<keyword evidence="2" id="KW-0812">Transmembrane</keyword>
<evidence type="ECO:0000256" key="2">
    <source>
        <dbReference type="SAM" id="Phobius"/>
    </source>
</evidence>
<feature type="compositionally biased region" description="Basic and acidic residues" evidence="1">
    <location>
        <begin position="40"/>
        <end position="59"/>
    </location>
</feature>
<protein>
    <submittedName>
        <fullName evidence="3">Uncharacterized protein</fullName>
    </submittedName>
</protein>
<accession>W9GK27</accession>
<feature type="region of interest" description="Disordered" evidence="1">
    <location>
        <begin position="26"/>
        <end position="59"/>
    </location>
</feature>
<keyword evidence="2" id="KW-0472">Membrane</keyword>
<dbReference type="EMBL" id="AWQS01000140">
    <property type="protein sequence ID" value="EWT05168.1"/>
    <property type="molecule type" value="Genomic_DNA"/>
</dbReference>
<feature type="transmembrane region" description="Helical" evidence="2">
    <location>
        <begin position="6"/>
        <end position="26"/>
    </location>
</feature>
<reference evidence="4" key="1">
    <citation type="submission" date="2013-08" db="EMBL/GenBank/DDBJ databases">
        <title>Intrasporangium oryzae NRRL B-24470.</title>
        <authorList>
            <person name="Liu H."/>
            <person name="Wang G."/>
        </authorList>
    </citation>
    <scope>NUCLEOTIDE SEQUENCE [LARGE SCALE GENOMIC DNA]</scope>
    <source>
        <strain evidence="4">Q5-1</strain>
    </source>
</reference>
<proteinExistence type="predicted"/>
<dbReference type="RefSeq" id="WP_034718381.1">
    <property type="nucleotide sequence ID" value="NZ_AWQS01000140.1"/>
</dbReference>
<dbReference type="Proteomes" id="UP000019494">
    <property type="component" value="Unassembled WGS sequence"/>
</dbReference>
<dbReference type="AlphaFoldDB" id="W9GK27"/>
<keyword evidence="4" id="KW-1185">Reference proteome</keyword>
<evidence type="ECO:0000313" key="4">
    <source>
        <dbReference type="Proteomes" id="UP000019494"/>
    </source>
</evidence>